<feature type="compositionally biased region" description="Low complexity" evidence="6">
    <location>
        <begin position="115"/>
        <end position="128"/>
    </location>
</feature>
<dbReference type="VEuPathDB" id="FungiDB:SPBR_00230"/>
<accession>A0A0C2EWG6</accession>
<dbReference type="InterPro" id="IPR001138">
    <property type="entry name" value="Zn2Cys6_DnaBD"/>
</dbReference>
<dbReference type="RefSeq" id="XP_040618934.1">
    <property type="nucleotide sequence ID" value="XM_040758549.1"/>
</dbReference>
<dbReference type="AlphaFoldDB" id="A0A0C2EWG6"/>
<feature type="compositionally biased region" description="Polar residues" evidence="6">
    <location>
        <begin position="19"/>
        <end position="28"/>
    </location>
</feature>
<dbReference type="InterPro" id="IPR036864">
    <property type="entry name" value="Zn2-C6_fun-type_DNA-bd_sf"/>
</dbReference>
<keyword evidence="9" id="KW-1185">Reference proteome</keyword>
<feature type="compositionally biased region" description="Low complexity" evidence="6">
    <location>
        <begin position="697"/>
        <end position="712"/>
    </location>
</feature>
<keyword evidence="2" id="KW-0805">Transcription regulation</keyword>
<dbReference type="GO" id="GO:0000976">
    <property type="term" value="F:transcription cis-regulatory region binding"/>
    <property type="evidence" value="ECO:0007669"/>
    <property type="project" value="TreeGrafter"/>
</dbReference>
<feature type="compositionally biased region" description="Low complexity" evidence="6">
    <location>
        <begin position="7"/>
        <end position="18"/>
    </location>
</feature>
<feature type="region of interest" description="Disordered" evidence="6">
    <location>
        <begin position="1"/>
        <end position="65"/>
    </location>
</feature>
<evidence type="ECO:0000256" key="2">
    <source>
        <dbReference type="ARBA" id="ARBA00023015"/>
    </source>
</evidence>
<dbReference type="EMBL" id="AWTV01000008">
    <property type="protein sequence ID" value="KIH90924.1"/>
    <property type="molecule type" value="Genomic_DNA"/>
</dbReference>
<dbReference type="PANTHER" id="PTHR31845">
    <property type="entry name" value="FINGER DOMAIN PROTEIN, PUTATIVE-RELATED"/>
    <property type="match status" value="1"/>
</dbReference>
<feature type="region of interest" description="Disordered" evidence="6">
    <location>
        <begin position="688"/>
        <end position="716"/>
    </location>
</feature>
<feature type="compositionally biased region" description="Acidic residues" evidence="6">
    <location>
        <begin position="178"/>
        <end position="187"/>
    </location>
</feature>
<evidence type="ECO:0000256" key="5">
    <source>
        <dbReference type="ARBA" id="ARBA00023242"/>
    </source>
</evidence>
<reference evidence="8 9" key="1">
    <citation type="journal article" date="2014" name="BMC Genomics">
        <title>Comparative genomics of the major fungal agents of human and animal Sporotrichosis: Sporothrix schenckii and Sporothrix brasiliensis.</title>
        <authorList>
            <person name="Teixeira M.M."/>
            <person name="de Almeida L.G."/>
            <person name="Kubitschek-Barreira P."/>
            <person name="Alves F.L."/>
            <person name="Kioshima E.S."/>
            <person name="Abadio A.K."/>
            <person name="Fernandes L."/>
            <person name="Derengowski L.S."/>
            <person name="Ferreira K.S."/>
            <person name="Souza R.C."/>
            <person name="Ruiz J.C."/>
            <person name="de Andrade N.C."/>
            <person name="Paes H.C."/>
            <person name="Nicola A.M."/>
            <person name="Albuquerque P."/>
            <person name="Gerber A.L."/>
            <person name="Martins V.P."/>
            <person name="Peconick L.D."/>
            <person name="Neto A.V."/>
            <person name="Chaucanez C.B."/>
            <person name="Silva P.A."/>
            <person name="Cunha O.L."/>
            <person name="de Oliveira F.F."/>
            <person name="dos Santos T.C."/>
            <person name="Barros A.L."/>
            <person name="Soares M.A."/>
            <person name="de Oliveira L.M."/>
            <person name="Marini M.M."/>
            <person name="Villalobos-Duno H."/>
            <person name="Cunha M.M."/>
            <person name="de Hoog S."/>
            <person name="da Silveira J.F."/>
            <person name="Henrissat B."/>
            <person name="Nino-Vega G.A."/>
            <person name="Cisalpino P.S."/>
            <person name="Mora-Montes H.M."/>
            <person name="Almeida S.R."/>
            <person name="Stajich J.E."/>
            <person name="Lopes-Bezerra L.M."/>
            <person name="Vasconcelos A.T."/>
            <person name="Felipe M.S."/>
        </authorList>
    </citation>
    <scope>NUCLEOTIDE SEQUENCE [LARGE SCALE GENOMIC DNA]</scope>
    <source>
        <strain evidence="8 9">5110</strain>
    </source>
</reference>
<name>A0A0C2EWG6_9PEZI</name>
<evidence type="ECO:0000313" key="9">
    <source>
        <dbReference type="Proteomes" id="UP000031575"/>
    </source>
</evidence>
<feature type="compositionally biased region" description="Low complexity" evidence="6">
    <location>
        <begin position="45"/>
        <end position="62"/>
    </location>
</feature>
<protein>
    <recommendedName>
        <fullName evidence="7">Zn(2)-C6 fungal-type domain-containing protein</fullName>
    </recommendedName>
</protein>
<dbReference type="GO" id="GO:0005634">
    <property type="term" value="C:nucleus"/>
    <property type="evidence" value="ECO:0007669"/>
    <property type="project" value="UniProtKB-SubCell"/>
</dbReference>
<dbReference type="GO" id="GO:0000981">
    <property type="term" value="F:DNA-binding transcription factor activity, RNA polymerase II-specific"/>
    <property type="evidence" value="ECO:0007669"/>
    <property type="project" value="InterPro"/>
</dbReference>
<dbReference type="OrthoDB" id="1600564at2759"/>
<organism evidence="8 9">
    <name type="scientific">Sporothrix brasiliensis 5110</name>
    <dbReference type="NCBI Taxonomy" id="1398154"/>
    <lineage>
        <taxon>Eukaryota</taxon>
        <taxon>Fungi</taxon>
        <taxon>Dikarya</taxon>
        <taxon>Ascomycota</taxon>
        <taxon>Pezizomycotina</taxon>
        <taxon>Sordariomycetes</taxon>
        <taxon>Sordariomycetidae</taxon>
        <taxon>Ophiostomatales</taxon>
        <taxon>Ophiostomataceae</taxon>
        <taxon>Sporothrix</taxon>
    </lineage>
</organism>
<evidence type="ECO:0000259" key="7">
    <source>
        <dbReference type="PROSITE" id="PS00463"/>
    </source>
</evidence>
<proteinExistence type="predicted"/>
<dbReference type="PROSITE" id="PS00463">
    <property type="entry name" value="ZN2_CY6_FUNGAL_1"/>
    <property type="match status" value="1"/>
</dbReference>
<dbReference type="InterPro" id="IPR051089">
    <property type="entry name" value="prtT"/>
</dbReference>
<keyword evidence="5" id="KW-0539">Nucleus</keyword>
<comment type="subcellular location">
    <subcellularLocation>
        <location evidence="1">Nucleus</location>
    </subcellularLocation>
</comment>
<evidence type="ECO:0000313" key="8">
    <source>
        <dbReference type="EMBL" id="KIH90924.1"/>
    </source>
</evidence>
<evidence type="ECO:0000256" key="3">
    <source>
        <dbReference type="ARBA" id="ARBA00023125"/>
    </source>
</evidence>
<comment type="caution">
    <text evidence="8">The sequence shown here is derived from an EMBL/GenBank/DDBJ whole genome shotgun (WGS) entry which is preliminary data.</text>
</comment>
<dbReference type="HOGENOM" id="CLU_341647_0_0_1"/>
<feature type="region of interest" description="Disordered" evidence="6">
    <location>
        <begin position="166"/>
        <end position="239"/>
    </location>
</feature>
<dbReference type="Gene3D" id="4.10.240.10">
    <property type="entry name" value="Zn(2)-C6 fungal-type DNA-binding domain"/>
    <property type="match status" value="1"/>
</dbReference>
<evidence type="ECO:0000256" key="1">
    <source>
        <dbReference type="ARBA" id="ARBA00004123"/>
    </source>
</evidence>
<keyword evidence="4" id="KW-0804">Transcription</keyword>
<feature type="compositionally biased region" description="Low complexity" evidence="6">
    <location>
        <begin position="196"/>
        <end position="211"/>
    </location>
</feature>
<gene>
    <name evidence="8" type="ORF">SPBR_00230</name>
</gene>
<sequence>MIHLLGESRSSRSPGSEGTPQTAQSRSSQPQGTQLAQPPQPPQPTQRATPPADAASGSAAAGRRTRANKACTNCARIKCKCIPRAGLGVDGYGCERCHRLGKTCEPSLAVVPSPRRARPAASATTARVKPSNSRSARLEAKLNDLVDLLRTSQAISEPAVAAALATDGGARPNHAADPSEDDADGDIDTSPRSNLTGAASGAASTAPTTVPDPDPDSDADDALNNAHHDAPPQKDDDDLLPHEAETCLRRFTEEMLPLAPFLYLPPDVTASRLRRMYPFLWRCIKAAACVHPAHRVRAASQARTAIVQRVVSRGERSMDILLGMLTFVTWVHLSTRDRFHRNFATVVAQLSVCVAWDLGLTMPPLLEPAATAGERFVPVVQIPGLPASMWKAQRSMEERRAVLGVYLVTSTASQMFRSADGMRWSPYLDQCLAQLAQDSTVPQDAILVQHVKMQLLISQVRYASSNGASGGRDGFGGGGGGGGGGSGYAGGGAVGAGGGASLYRSFGSGPTNLPGPYMDALRAQLDDIVGLPSVDGTCPAFDNFSTHSLYHFAMLAIHESALARQPSRASTATSGAGSALGHGTWVLPDLHRFEIYQRCLASVQAWLDRLFAWPLPCFVCLPNCTYLQLFYVIVCLHKLSTLRDPAWNVEAVRGVIGLFPTLDRILGLCDELRVMLAEALAAPGHADGAAAKKKNSKSNSNSTTSSSTTSNSPNLIEDEEHDPILVAIRKFSTLKVIWQNEMLAQEREREDEVAAAAVSGTQATSFVMMNGQPAGEPIPPSIPPSIPTPFDAPPPIDLFSNYSLDVLSYFHAMPEAMYDVTWP</sequence>
<dbReference type="PANTHER" id="PTHR31845:SF32">
    <property type="entry name" value="MISCELLANEOUS ZN(II)2CYS6 TRANSCRIPTION FACTOR (EUROFUNG)-RELATED"/>
    <property type="match status" value="1"/>
</dbReference>
<keyword evidence="3" id="KW-0238">DNA-binding</keyword>
<dbReference type="GO" id="GO:0008270">
    <property type="term" value="F:zinc ion binding"/>
    <property type="evidence" value="ECO:0007669"/>
    <property type="project" value="InterPro"/>
</dbReference>
<feature type="region of interest" description="Disordered" evidence="6">
    <location>
        <begin position="115"/>
        <end position="135"/>
    </location>
</feature>
<feature type="compositionally biased region" description="Basic and acidic residues" evidence="6">
    <location>
        <begin position="226"/>
        <end position="239"/>
    </location>
</feature>
<dbReference type="Proteomes" id="UP000031575">
    <property type="component" value="Unassembled WGS sequence"/>
</dbReference>
<feature type="domain" description="Zn(2)-C6 fungal-type" evidence="7">
    <location>
        <begin position="70"/>
        <end position="104"/>
    </location>
</feature>
<evidence type="ECO:0000256" key="6">
    <source>
        <dbReference type="SAM" id="MobiDB-lite"/>
    </source>
</evidence>
<dbReference type="GeneID" id="63673470"/>
<evidence type="ECO:0000256" key="4">
    <source>
        <dbReference type="ARBA" id="ARBA00023163"/>
    </source>
</evidence>